<sequence>MTYKEFINAARVKIRERMNLYLGQYRKKKLLDENVTIISNNCWGGHVYRYLGIEYLSPTIGLYFFADDYVKFCRNLKYYIGQELQFISVDKSKHKDNLIERNTKCPIGVLDDIEVVFLHYKSEQEALEKWNRRSKRINWNNIVFKFSEQNYCSMKEIVEFDELPYDRKIMFTTKDYHAKSQILWGGVCIKGDIPNDTILFREFIDLIKFINGEDCKKRQRYAERKLKRLNKAEA</sequence>
<organism evidence="1 2">
    <name type="scientific">Blautia obeum</name>
    <dbReference type="NCBI Taxonomy" id="40520"/>
    <lineage>
        <taxon>Bacteria</taxon>
        <taxon>Bacillati</taxon>
        <taxon>Bacillota</taxon>
        <taxon>Clostridia</taxon>
        <taxon>Lachnospirales</taxon>
        <taxon>Lachnospiraceae</taxon>
        <taxon>Blautia</taxon>
    </lineage>
</organism>
<comment type="caution">
    <text evidence="1">The sequence shown here is derived from an EMBL/GenBank/DDBJ whole genome shotgun (WGS) entry which is preliminary data.</text>
</comment>
<dbReference type="AlphaFoldDB" id="A0A412EQP7"/>
<evidence type="ECO:0000313" key="1">
    <source>
        <dbReference type="EMBL" id="RGR48692.1"/>
    </source>
</evidence>
<dbReference type="InterPro" id="IPR037226">
    <property type="entry name" value="CAC2185-like_sf"/>
</dbReference>
<accession>A0A412EQP7</accession>
<proteinExistence type="predicted"/>
<dbReference type="InterPro" id="IPR015037">
    <property type="entry name" value="DUF1919"/>
</dbReference>
<dbReference type="EMBL" id="QRUH01000007">
    <property type="protein sequence ID" value="RGR48692.1"/>
    <property type="molecule type" value="Genomic_DNA"/>
</dbReference>
<reference evidence="1 2" key="1">
    <citation type="submission" date="2018-08" db="EMBL/GenBank/DDBJ databases">
        <title>A genome reference for cultivated species of the human gut microbiota.</title>
        <authorList>
            <person name="Zou Y."/>
            <person name="Xue W."/>
            <person name="Luo G."/>
        </authorList>
    </citation>
    <scope>NUCLEOTIDE SEQUENCE [LARGE SCALE GENOMIC DNA]</scope>
    <source>
        <strain evidence="1 2">AF25-21</strain>
    </source>
</reference>
<dbReference type="SUPFAM" id="SSF142795">
    <property type="entry name" value="CAC2185-like"/>
    <property type="match status" value="1"/>
</dbReference>
<dbReference type="Proteomes" id="UP000285839">
    <property type="component" value="Unassembled WGS sequence"/>
</dbReference>
<protein>
    <submittedName>
        <fullName evidence="1">DUF1919 domain-containing protein</fullName>
    </submittedName>
</protein>
<gene>
    <name evidence="1" type="ORF">DWY46_10535</name>
</gene>
<dbReference type="Pfam" id="PF08942">
    <property type="entry name" value="DUF1919"/>
    <property type="match status" value="1"/>
</dbReference>
<dbReference type="RefSeq" id="WP_118031466.1">
    <property type="nucleotide sequence ID" value="NZ_QRUH01000007.1"/>
</dbReference>
<evidence type="ECO:0000313" key="2">
    <source>
        <dbReference type="Proteomes" id="UP000285839"/>
    </source>
</evidence>
<name>A0A412EQP7_9FIRM</name>